<proteinExistence type="predicted"/>
<evidence type="ECO:0000313" key="2">
    <source>
        <dbReference type="EMBL" id="BFP51391.1"/>
    </source>
</evidence>
<accession>A0AB33K9J4</accession>
<dbReference type="InterPro" id="IPR000182">
    <property type="entry name" value="GNAT_dom"/>
</dbReference>
<dbReference type="RefSeq" id="WP_398692060.1">
    <property type="nucleotide sequence ID" value="NZ_AP035884.1"/>
</dbReference>
<dbReference type="SUPFAM" id="SSF55729">
    <property type="entry name" value="Acyl-CoA N-acyltransferases (Nat)"/>
    <property type="match status" value="1"/>
</dbReference>
<reference evidence="2" key="1">
    <citation type="submission" date="2024-07" db="EMBL/GenBank/DDBJ databases">
        <title>Complete genome sequences of cellulolytic bacteria, Kitasatospora sp. CMC57 and Streptomyces sp. CMC78, isolated from Japanese agricultural soil.</title>
        <authorList>
            <person name="Hashimoto T."/>
            <person name="Ito M."/>
            <person name="Iwamoto M."/>
            <person name="Fukahori D."/>
            <person name="Shoda T."/>
            <person name="Sakoda M."/>
            <person name="Morohoshi T."/>
            <person name="Mitsuboshi M."/>
            <person name="Nishizawa T."/>
        </authorList>
    </citation>
    <scope>NUCLEOTIDE SEQUENCE</scope>
    <source>
        <strain evidence="2">CMC78</strain>
    </source>
</reference>
<evidence type="ECO:0000259" key="1">
    <source>
        <dbReference type="PROSITE" id="PS51186"/>
    </source>
</evidence>
<dbReference type="Pfam" id="PF00583">
    <property type="entry name" value="Acetyltransf_1"/>
    <property type="match status" value="1"/>
</dbReference>
<gene>
    <name evidence="2" type="ORF">SCMC78_11980</name>
</gene>
<dbReference type="InterPro" id="IPR016181">
    <property type="entry name" value="Acyl_CoA_acyltransferase"/>
</dbReference>
<organism evidence="2">
    <name type="scientific">Streptomyces sp. CMC78</name>
    <dbReference type="NCBI Taxonomy" id="3231512"/>
    <lineage>
        <taxon>Bacteria</taxon>
        <taxon>Bacillati</taxon>
        <taxon>Actinomycetota</taxon>
        <taxon>Actinomycetes</taxon>
        <taxon>Kitasatosporales</taxon>
        <taxon>Streptomycetaceae</taxon>
        <taxon>Streptomyces</taxon>
    </lineage>
</organism>
<sequence>MPPAPSRLTFRPLSGPGELDLFRRLSYVLDHELADDLATGLRLPEWMWIALDGERVVARAAWWTNAPGGEPLALDFFDLDDALPAPERIEIGVRLLERATEAVVPAGAQRPEYGRFVPPDWREDPVAREVVGARIAAVEATGARMLVERLRLEWRAGTPVPGDSGRLVFRPVTGREDLLALMTPVMEGTLDAHGQEDLASGLDARAAAEKHYDEELAGYSTPMAWWRIAELPTGEPVGFVIPARNNYHPIIAYIGVLPARRGHGYIDDLLAEGTRVLAAEGVDRIRAATDLGNVPMAKSFDRLGYVNFERAFHMVWDAEKSEERTG</sequence>
<dbReference type="Gene3D" id="3.40.630.30">
    <property type="match status" value="1"/>
</dbReference>
<feature type="domain" description="N-acetyltransferase" evidence="1">
    <location>
        <begin position="167"/>
        <end position="326"/>
    </location>
</feature>
<dbReference type="GO" id="GO:0016747">
    <property type="term" value="F:acyltransferase activity, transferring groups other than amino-acyl groups"/>
    <property type="evidence" value="ECO:0007669"/>
    <property type="project" value="InterPro"/>
</dbReference>
<dbReference type="AlphaFoldDB" id="A0AB33K9J4"/>
<name>A0AB33K9J4_9ACTN</name>
<dbReference type="KEGG" id="stcm:SCMC78_11980"/>
<protein>
    <submittedName>
        <fullName evidence="2">GNAT family N-acetyltransferase</fullName>
    </submittedName>
</protein>
<dbReference type="PROSITE" id="PS51186">
    <property type="entry name" value="GNAT"/>
    <property type="match status" value="1"/>
</dbReference>
<dbReference type="EMBL" id="AP035884">
    <property type="protein sequence ID" value="BFP51391.1"/>
    <property type="molecule type" value="Genomic_DNA"/>
</dbReference>
<dbReference type="CDD" id="cd04301">
    <property type="entry name" value="NAT_SF"/>
    <property type="match status" value="1"/>
</dbReference>